<evidence type="ECO:0000256" key="2">
    <source>
        <dbReference type="ARBA" id="ARBA00022741"/>
    </source>
</evidence>
<protein>
    <recommendedName>
        <fullName evidence="8">Glutamyl/glutaminyl-tRNA synthetase class Ib catalytic domain-containing protein</fullName>
    </recommendedName>
</protein>
<feature type="region of interest" description="Disordered" evidence="7">
    <location>
        <begin position="168"/>
        <end position="194"/>
    </location>
</feature>
<evidence type="ECO:0000259" key="8">
    <source>
        <dbReference type="Pfam" id="PF00749"/>
    </source>
</evidence>
<comment type="caution">
    <text evidence="9">The sequence shown here is derived from an EMBL/GenBank/DDBJ whole genome shotgun (WGS) entry which is preliminary data.</text>
</comment>
<organism evidence="9 10">
    <name type="scientific">Candolleomyces aberdarensis</name>
    <dbReference type="NCBI Taxonomy" id="2316362"/>
    <lineage>
        <taxon>Eukaryota</taxon>
        <taxon>Fungi</taxon>
        <taxon>Dikarya</taxon>
        <taxon>Basidiomycota</taxon>
        <taxon>Agaricomycotina</taxon>
        <taxon>Agaricomycetes</taxon>
        <taxon>Agaricomycetidae</taxon>
        <taxon>Agaricales</taxon>
        <taxon>Agaricineae</taxon>
        <taxon>Psathyrellaceae</taxon>
        <taxon>Candolleomyces</taxon>
    </lineage>
</organism>
<dbReference type="PANTHER" id="PTHR43311:SF2">
    <property type="entry name" value="GLUTAMATE--TRNA LIGASE, MITOCHONDRIAL-RELATED"/>
    <property type="match status" value="1"/>
</dbReference>
<dbReference type="Gene3D" id="1.10.1160.10">
    <property type="entry name" value="Glutamyl-trna Synthetase, Domain 2"/>
    <property type="match status" value="1"/>
</dbReference>
<dbReference type="EMBL" id="SDEE01001804">
    <property type="protein sequence ID" value="RXW11546.1"/>
    <property type="molecule type" value="Genomic_DNA"/>
</dbReference>
<dbReference type="Pfam" id="PF00749">
    <property type="entry name" value="tRNA-synt_1c"/>
    <property type="match status" value="1"/>
</dbReference>
<keyword evidence="2 6" id="KW-0547">Nucleotide-binding</keyword>
<sequence>MRVPGPGKKGPHSPFFQSERLDLYKHYAKKLPETYNFSSTQLPTRLGGVDLIFGQLKDAHASLATDPILLKLDLFPTYHLVVDDHEIGMIHVLRAWRGMAFFTYLNLDILLKLQPPQFAHLPIVFSADGSKMSKRNGDIQVDEYTKRGWECIFALTWLAGWGARHDPFTEPSEPKPKSPSPSLTHSHQAGTDAPDSTAVYTLPQLISEFDLTSVTHRNSTLDPMKLEYLNKQHLLHQRSTSDGSTAMGEKVHDLVKGGGTAIFIHKSDG</sequence>
<evidence type="ECO:0000256" key="7">
    <source>
        <dbReference type="SAM" id="MobiDB-lite"/>
    </source>
</evidence>
<keyword evidence="1 6" id="KW-0436">Ligase</keyword>
<keyword evidence="3 6" id="KW-0067">ATP-binding</keyword>
<evidence type="ECO:0000313" key="9">
    <source>
        <dbReference type="EMBL" id="RXW11546.1"/>
    </source>
</evidence>
<evidence type="ECO:0000313" key="10">
    <source>
        <dbReference type="Proteomes" id="UP000290288"/>
    </source>
</evidence>
<feature type="domain" description="Glutamyl/glutaminyl-tRNA synthetase class Ib catalytic" evidence="8">
    <location>
        <begin position="50"/>
        <end position="150"/>
    </location>
</feature>
<evidence type="ECO:0000256" key="6">
    <source>
        <dbReference type="RuleBase" id="RU363037"/>
    </source>
</evidence>
<accession>A0A4Q2CZF6</accession>
<name>A0A4Q2CZF6_9AGAR</name>
<dbReference type="GO" id="GO:0004818">
    <property type="term" value="F:glutamate-tRNA ligase activity"/>
    <property type="evidence" value="ECO:0007669"/>
    <property type="project" value="TreeGrafter"/>
</dbReference>
<keyword evidence="10" id="KW-1185">Reference proteome</keyword>
<dbReference type="InterPro" id="IPR020058">
    <property type="entry name" value="Glu/Gln-tRNA-synth_Ib_cat-dom"/>
</dbReference>
<dbReference type="PANTHER" id="PTHR43311">
    <property type="entry name" value="GLUTAMATE--TRNA LIGASE"/>
    <property type="match status" value="1"/>
</dbReference>
<gene>
    <name evidence="9" type="ORF">EST38_g14310</name>
</gene>
<reference evidence="9 10" key="1">
    <citation type="submission" date="2019-01" db="EMBL/GenBank/DDBJ databases">
        <title>Draft genome sequence of Psathyrella aberdarensis IHI B618.</title>
        <authorList>
            <person name="Buettner E."/>
            <person name="Kellner H."/>
        </authorList>
    </citation>
    <scope>NUCLEOTIDE SEQUENCE [LARGE SCALE GENOMIC DNA]</scope>
    <source>
        <strain evidence="9 10">IHI B618</strain>
    </source>
</reference>
<dbReference type="Proteomes" id="UP000290288">
    <property type="component" value="Unassembled WGS sequence"/>
</dbReference>
<dbReference type="InterPro" id="IPR014729">
    <property type="entry name" value="Rossmann-like_a/b/a_fold"/>
</dbReference>
<dbReference type="GO" id="GO:0006424">
    <property type="term" value="P:glutamyl-tRNA aminoacylation"/>
    <property type="evidence" value="ECO:0007669"/>
    <property type="project" value="TreeGrafter"/>
</dbReference>
<dbReference type="GO" id="GO:0005739">
    <property type="term" value="C:mitochondrion"/>
    <property type="evidence" value="ECO:0007669"/>
    <property type="project" value="TreeGrafter"/>
</dbReference>
<evidence type="ECO:0000256" key="3">
    <source>
        <dbReference type="ARBA" id="ARBA00022840"/>
    </source>
</evidence>
<dbReference type="AlphaFoldDB" id="A0A4Q2CZF6"/>
<dbReference type="OrthoDB" id="428822at2759"/>
<dbReference type="InterPro" id="IPR049940">
    <property type="entry name" value="GluQ/Sye"/>
</dbReference>
<dbReference type="SUPFAM" id="SSF52374">
    <property type="entry name" value="Nucleotidylyl transferase"/>
    <property type="match status" value="1"/>
</dbReference>
<evidence type="ECO:0000256" key="5">
    <source>
        <dbReference type="ARBA" id="ARBA00023146"/>
    </source>
</evidence>
<dbReference type="InterPro" id="IPR020061">
    <property type="entry name" value="Glu_tRNA_lig_a-bdl"/>
</dbReference>
<dbReference type="Gene3D" id="3.90.800.10">
    <property type="entry name" value="Glutamyl-tRNA Synthetase, Domain 3"/>
    <property type="match status" value="2"/>
</dbReference>
<keyword evidence="5 6" id="KW-0030">Aminoacyl-tRNA synthetase</keyword>
<dbReference type="STRING" id="2316362.A0A4Q2CZF6"/>
<evidence type="ECO:0000256" key="1">
    <source>
        <dbReference type="ARBA" id="ARBA00022598"/>
    </source>
</evidence>
<proteinExistence type="inferred from homology"/>
<dbReference type="Gene3D" id="3.40.50.620">
    <property type="entry name" value="HUPs"/>
    <property type="match status" value="1"/>
</dbReference>
<comment type="similarity">
    <text evidence="6">Belongs to the class-I aminoacyl-tRNA synthetase family.</text>
</comment>
<evidence type="ECO:0000256" key="4">
    <source>
        <dbReference type="ARBA" id="ARBA00022917"/>
    </source>
</evidence>
<dbReference type="GO" id="GO:0005524">
    <property type="term" value="F:ATP binding"/>
    <property type="evidence" value="ECO:0007669"/>
    <property type="project" value="UniProtKB-KW"/>
</dbReference>
<keyword evidence="4 6" id="KW-0648">Protein biosynthesis</keyword>